<dbReference type="GO" id="GO:0005524">
    <property type="term" value="F:ATP binding"/>
    <property type="evidence" value="ECO:0007669"/>
    <property type="project" value="UniProtKB-KW"/>
</dbReference>
<comment type="caution">
    <text evidence="3">The sequence shown here is derived from an EMBL/GenBank/DDBJ whole genome shotgun (WGS) entry which is preliminary data.</text>
</comment>
<dbReference type="InterPro" id="IPR004176">
    <property type="entry name" value="Clp_R_N"/>
</dbReference>
<dbReference type="Gene3D" id="1.10.1780.10">
    <property type="entry name" value="Clp, N-terminal domain"/>
    <property type="match status" value="1"/>
</dbReference>
<evidence type="ECO:0000313" key="4">
    <source>
        <dbReference type="Proteomes" id="UP000542674"/>
    </source>
</evidence>
<dbReference type="EMBL" id="JACHJS010000001">
    <property type="protein sequence ID" value="MBB4968056.1"/>
    <property type="molecule type" value="Genomic_DNA"/>
</dbReference>
<protein>
    <submittedName>
        <fullName evidence="3">ATP-dependent Clp protease ATP-binding subunit ClpA</fullName>
    </submittedName>
</protein>
<dbReference type="Pfam" id="PF02861">
    <property type="entry name" value="Clp_N"/>
    <property type="match status" value="1"/>
</dbReference>
<gene>
    <name evidence="3" type="ORF">F4559_005415</name>
</gene>
<dbReference type="InterPro" id="IPR036628">
    <property type="entry name" value="Clp_N_dom_sf"/>
</dbReference>
<dbReference type="AlphaFoldDB" id="A0A7W7WYJ4"/>
<evidence type="ECO:0000259" key="2">
    <source>
        <dbReference type="PROSITE" id="PS51903"/>
    </source>
</evidence>
<keyword evidence="3" id="KW-0378">Hydrolase</keyword>
<proteinExistence type="predicted"/>
<name>A0A7W7WYJ4_9PSEU</name>
<keyword evidence="1" id="KW-0677">Repeat</keyword>
<dbReference type="PROSITE" id="PS51903">
    <property type="entry name" value="CLP_R"/>
    <property type="match status" value="1"/>
</dbReference>
<dbReference type="GO" id="GO:0008233">
    <property type="term" value="F:peptidase activity"/>
    <property type="evidence" value="ECO:0007669"/>
    <property type="project" value="UniProtKB-KW"/>
</dbReference>
<dbReference type="RefSeq" id="WP_184673253.1">
    <property type="nucleotide sequence ID" value="NZ_BAABAI010000041.1"/>
</dbReference>
<keyword evidence="3" id="KW-0067">ATP-binding</keyword>
<accession>A0A7W7WYJ4</accession>
<evidence type="ECO:0000256" key="1">
    <source>
        <dbReference type="PROSITE-ProRule" id="PRU01251"/>
    </source>
</evidence>
<feature type="domain" description="Clp R" evidence="2">
    <location>
        <begin position="6"/>
        <end position="160"/>
    </location>
</feature>
<dbReference type="GO" id="GO:0006508">
    <property type="term" value="P:proteolysis"/>
    <property type="evidence" value="ECO:0007669"/>
    <property type="project" value="UniProtKB-KW"/>
</dbReference>
<keyword evidence="3" id="KW-0645">Protease</keyword>
<keyword evidence="4" id="KW-1185">Reference proteome</keyword>
<reference evidence="3 4" key="1">
    <citation type="submission" date="2020-08" db="EMBL/GenBank/DDBJ databases">
        <title>Sequencing the genomes of 1000 actinobacteria strains.</title>
        <authorList>
            <person name="Klenk H.-P."/>
        </authorList>
    </citation>
    <scope>NUCLEOTIDE SEQUENCE [LARGE SCALE GENOMIC DNA]</scope>
    <source>
        <strain evidence="3 4">DSM 45084</strain>
    </source>
</reference>
<evidence type="ECO:0000313" key="3">
    <source>
        <dbReference type="EMBL" id="MBB4968056.1"/>
    </source>
</evidence>
<dbReference type="SUPFAM" id="SSF81923">
    <property type="entry name" value="Double Clp-N motif"/>
    <property type="match status" value="1"/>
</dbReference>
<keyword evidence="3" id="KW-0547">Nucleotide-binding</keyword>
<sequence>MQLQWDERFSSRLTTALAFALTSARDHGGAEVELGHLWLGLLAEGEGSAYRTLVSLGVDLEQVRLDIGASLPEARRPTDGLSVEAVVREWRTLLARPLSAAAQTVLSHARAEAFDRIGTGHLLLGLLRLDPRGLDLVRVRAEVDQQLAACAALGEHDQVI</sequence>
<organism evidence="3 4">
    <name type="scientific">Saccharothrix violaceirubra</name>
    <dbReference type="NCBI Taxonomy" id="413306"/>
    <lineage>
        <taxon>Bacteria</taxon>
        <taxon>Bacillati</taxon>
        <taxon>Actinomycetota</taxon>
        <taxon>Actinomycetes</taxon>
        <taxon>Pseudonocardiales</taxon>
        <taxon>Pseudonocardiaceae</taxon>
        <taxon>Saccharothrix</taxon>
    </lineage>
</organism>
<dbReference type="Proteomes" id="UP000542674">
    <property type="component" value="Unassembled WGS sequence"/>
</dbReference>